<feature type="region of interest" description="Disordered" evidence="1">
    <location>
        <begin position="13"/>
        <end position="71"/>
    </location>
</feature>
<feature type="region of interest" description="Disordered" evidence="1">
    <location>
        <begin position="87"/>
        <end position="139"/>
    </location>
</feature>
<evidence type="ECO:0000313" key="2">
    <source>
        <dbReference type="EMBL" id="KAJ1213873.1"/>
    </source>
</evidence>
<gene>
    <name evidence="2" type="ORF">NDU88_001503</name>
</gene>
<accession>A0AAV7WII6</accession>
<dbReference type="Proteomes" id="UP001066276">
    <property type="component" value="Chromosome 1_1"/>
</dbReference>
<protein>
    <submittedName>
        <fullName evidence="2">Uncharacterized protein</fullName>
    </submittedName>
</protein>
<evidence type="ECO:0000256" key="1">
    <source>
        <dbReference type="SAM" id="MobiDB-lite"/>
    </source>
</evidence>
<dbReference type="AlphaFoldDB" id="A0AAV7WII6"/>
<proteinExistence type="predicted"/>
<sequence>MKHVVVVDLKVWPGGRASGVPPPKSASGSYTVSAGVTRLLRRHPKRPLPPERSRRETGEKHTLRGQPGNERFAGLSDWLKISADHCRGRKPVCAKRSTAGSRNRIQGDRRQKQDPRLQSSGTGSRADLGRTKPSSPKLM</sequence>
<feature type="compositionally biased region" description="Basic and acidic residues" evidence="1">
    <location>
        <begin position="105"/>
        <end position="115"/>
    </location>
</feature>
<keyword evidence="3" id="KW-1185">Reference proteome</keyword>
<evidence type="ECO:0000313" key="3">
    <source>
        <dbReference type="Proteomes" id="UP001066276"/>
    </source>
</evidence>
<dbReference type="EMBL" id="JANPWB010000001">
    <property type="protein sequence ID" value="KAJ1213873.1"/>
    <property type="molecule type" value="Genomic_DNA"/>
</dbReference>
<organism evidence="2 3">
    <name type="scientific">Pleurodeles waltl</name>
    <name type="common">Iberian ribbed newt</name>
    <dbReference type="NCBI Taxonomy" id="8319"/>
    <lineage>
        <taxon>Eukaryota</taxon>
        <taxon>Metazoa</taxon>
        <taxon>Chordata</taxon>
        <taxon>Craniata</taxon>
        <taxon>Vertebrata</taxon>
        <taxon>Euteleostomi</taxon>
        <taxon>Amphibia</taxon>
        <taxon>Batrachia</taxon>
        <taxon>Caudata</taxon>
        <taxon>Salamandroidea</taxon>
        <taxon>Salamandridae</taxon>
        <taxon>Pleurodelinae</taxon>
        <taxon>Pleurodeles</taxon>
    </lineage>
</organism>
<name>A0AAV7WII6_PLEWA</name>
<comment type="caution">
    <text evidence="2">The sequence shown here is derived from an EMBL/GenBank/DDBJ whole genome shotgun (WGS) entry which is preliminary data.</text>
</comment>
<feature type="compositionally biased region" description="Basic and acidic residues" evidence="1">
    <location>
        <begin position="48"/>
        <end position="62"/>
    </location>
</feature>
<reference evidence="2" key="1">
    <citation type="journal article" date="2022" name="bioRxiv">
        <title>Sequencing and chromosome-scale assembly of the giantPleurodeles waltlgenome.</title>
        <authorList>
            <person name="Brown T."/>
            <person name="Elewa A."/>
            <person name="Iarovenko S."/>
            <person name="Subramanian E."/>
            <person name="Araus A.J."/>
            <person name="Petzold A."/>
            <person name="Susuki M."/>
            <person name="Suzuki K.-i.T."/>
            <person name="Hayashi T."/>
            <person name="Toyoda A."/>
            <person name="Oliveira C."/>
            <person name="Osipova E."/>
            <person name="Leigh N.D."/>
            <person name="Simon A."/>
            <person name="Yun M.H."/>
        </authorList>
    </citation>
    <scope>NUCLEOTIDE SEQUENCE</scope>
    <source>
        <strain evidence="2">20211129_DDA</strain>
        <tissue evidence="2">Liver</tissue>
    </source>
</reference>